<accession>A0A5C8M376</accession>
<organism evidence="1 2">
    <name type="scientific">Rheinheimera tangshanensis</name>
    <dbReference type="NCBI Taxonomy" id="400153"/>
    <lineage>
        <taxon>Bacteria</taxon>
        <taxon>Pseudomonadati</taxon>
        <taxon>Pseudomonadota</taxon>
        <taxon>Gammaproteobacteria</taxon>
        <taxon>Chromatiales</taxon>
        <taxon>Chromatiaceae</taxon>
        <taxon>Rheinheimera</taxon>
    </lineage>
</organism>
<dbReference type="RefSeq" id="WP_147903626.1">
    <property type="nucleotide sequence ID" value="NZ_BAAAGC010000017.1"/>
</dbReference>
<evidence type="ECO:0000313" key="2">
    <source>
        <dbReference type="Proteomes" id="UP000321814"/>
    </source>
</evidence>
<keyword evidence="2" id="KW-1185">Reference proteome</keyword>
<dbReference type="EMBL" id="VRLR01000002">
    <property type="protein sequence ID" value="TXK82439.1"/>
    <property type="molecule type" value="Genomic_DNA"/>
</dbReference>
<sequence length="93" mass="10560">MLLQNQPEQQCDAIEKLVQQGYIVRIRSDEFHPTAYSIARRDTALRSAAQIVSTDFYPQAPQQTPDGKAVQFPDQSLWRCHPKLTDSPCVVSE</sequence>
<name>A0A5C8M376_9GAMM</name>
<gene>
    <name evidence="1" type="ORF">FU839_06020</name>
</gene>
<protein>
    <submittedName>
        <fullName evidence="1">Uncharacterized protein</fullName>
    </submittedName>
</protein>
<comment type="caution">
    <text evidence="1">The sequence shown here is derived from an EMBL/GenBank/DDBJ whole genome shotgun (WGS) entry which is preliminary data.</text>
</comment>
<dbReference type="AlphaFoldDB" id="A0A5C8M376"/>
<dbReference type="InterPro" id="IPR032075">
    <property type="entry name" value="PI-PLC-C1"/>
</dbReference>
<evidence type="ECO:0000313" key="1">
    <source>
        <dbReference type="EMBL" id="TXK82439.1"/>
    </source>
</evidence>
<dbReference type="Proteomes" id="UP000321814">
    <property type="component" value="Unassembled WGS sequence"/>
</dbReference>
<reference evidence="1 2" key="1">
    <citation type="submission" date="2019-08" db="EMBL/GenBank/DDBJ databases">
        <title>Draft genome analysis of Rheinheimera tangshanensis isolated from the roots of fresh rice plants (Oryza sativa).</title>
        <authorList>
            <person name="Yu Q."/>
            <person name="Qi Y."/>
            <person name="Zhang H."/>
            <person name="Pu J."/>
        </authorList>
    </citation>
    <scope>NUCLEOTIDE SEQUENCE [LARGE SCALE GENOMIC DNA]</scope>
    <source>
        <strain evidence="1 2">JA3-B52</strain>
    </source>
</reference>
<dbReference type="Pfam" id="PF16670">
    <property type="entry name" value="PI-PLC-C1"/>
    <property type="match status" value="1"/>
</dbReference>
<dbReference type="OrthoDB" id="195526at2"/>
<proteinExistence type="predicted"/>